<dbReference type="AlphaFoldDB" id="A0A0G1RMD8"/>
<dbReference type="EMBL" id="LCNO01000002">
    <property type="protein sequence ID" value="KKU58514.1"/>
    <property type="molecule type" value="Genomic_DNA"/>
</dbReference>
<dbReference type="Pfam" id="PF00483">
    <property type="entry name" value="NTP_transferase"/>
    <property type="match status" value="1"/>
</dbReference>
<dbReference type="Gene3D" id="3.90.550.10">
    <property type="entry name" value="Spore Coat Polysaccharide Biosynthesis Protein SpsA, Chain A"/>
    <property type="match status" value="1"/>
</dbReference>
<dbReference type="PANTHER" id="PTHR43584">
    <property type="entry name" value="NUCLEOTIDYL TRANSFERASE"/>
    <property type="match status" value="1"/>
</dbReference>
<keyword evidence="1" id="KW-0808">Transferase</keyword>
<keyword evidence="2" id="KW-0548">Nucleotidyltransferase</keyword>
<evidence type="ECO:0000256" key="1">
    <source>
        <dbReference type="ARBA" id="ARBA00022679"/>
    </source>
</evidence>
<protein>
    <recommendedName>
        <fullName evidence="3">Nucleotidyl transferase domain-containing protein</fullName>
    </recommendedName>
</protein>
<organism evidence="4 5">
    <name type="scientific">Candidatus Amesbacteria bacterium GW2011_GWA2_47_11b</name>
    <dbReference type="NCBI Taxonomy" id="1618358"/>
    <lineage>
        <taxon>Bacteria</taxon>
        <taxon>Candidatus Amesiibacteriota</taxon>
    </lineage>
</organism>
<reference evidence="4 5" key="1">
    <citation type="journal article" date="2015" name="Nature">
        <title>rRNA introns, odd ribosomes, and small enigmatic genomes across a large radiation of phyla.</title>
        <authorList>
            <person name="Brown C.T."/>
            <person name="Hug L.A."/>
            <person name="Thomas B.C."/>
            <person name="Sharon I."/>
            <person name="Castelle C.J."/>
            <person name="Singh A."/>
            <person name="Wilkins M.J."/>
            <person name="Williams K.H."/>
            <person name="Banfield J.F."/>
        </authorList>
    </citation>
    <scope>NUCLEOTIDE SEQUENCE [LARGE SCALE GENOMIC DNA]</scope>
</reference>
<evidence type="ECO:0000259" key="3">
    <source>
        <dbReference type="Pfam" id="PF00483"/>
    </source>
</evidence>
<comment type="caution">
    <text evidence="4">The sequence shown here is derived from an EMBL/GenBank/DDBJ whole genome shotgun (WGS) entry which is preliminary data.</text>
</comment>
<dbReference type="GO" id="GO:0016779">
    <property type="term" value="F:nucleotidyltransferase activity"/>
    <property type="evidence" value="ECO:0007669"/>
    <property type="project" value="UniProtKB-KW"/>
</dbReference>
<proteinExistence type="predicted"/>
<sequence length="244" mass="27913">MKIVIPMAGKGSRFADAGFDVPKPLISVAGKPMFHWPVESVKKMIPIQDKDFIFILREEHVRDYAIDKAVSQYLPESTIIVGNDFHGAAQTVYLAKNYMDPEEELLQTDCDQYFICSQFAVARKRAVSEGLGGIIPVKDSDNSGYSYVELDEQNFVKRTAEKEQISRHAAIGVYYFTKSKYFLNAISQMMDQHLTIRGEYYMCPVYNFVIPQAKPVLIEADIWMTMGTPEEKTKFEKYISSRKK</sequence>
<gene>
    <name evidence="4" type="ORF">UX80_C0002G0049</name>
</gene>
<dbReference type="InterPro" id="IPR029044">
    <property type="entry name" value="Nucleotide-diphossugar_trans"/>
</dbReference>
<evidence type="ECO:0000313" key="5">
    <source>
        <dbReference type="Proteomes" id="UP000034307"/>
    </source>
</evidence>
<dbReference type="CDD" id="cd04183">
    <property type="entry name" value="GT2_BcE_like"/>
    <property type="match status" value="1"/>
</dbReference>
<dbReference type="InterPro" id="IPR050065">
    <property type="entry name" value="GlmU-like"/>
</dbReference>
<evidence type="ECO:0000256" key="2">
    <source>
        <dbReference type="ARBA" id="ARBA00022695"/>
    </source>
</evidence>
<dbReference type="SUPFAM" id="SSF53448">
    <property type="entry name" value="Nucleotide-diphospho-sugar transferases"/>
    <property type="match status" value="1"/>
</dbReference>
<dbReference type="InterPro" id="IPR016873">
    <property type="entry name" value="Caps_polysacc_synth_BcbE_prd"/>
</dbReference>
<dbReference type="PIRSF" id="PIRSF028162">
    <property type="entry name" value="BcbE_prd"/>
    <property type="match status" value="1"/>
</dbReference>
<dbReference type="STRING" id="1618358.UX80_C0002G0049"/>
<accession>A0A0G1RMD8</accession>
<feature type="domain" description="Nucleotidyl transferase" evidence="3">
    <location>
        <begin position="4"/>
        <end position="188"/>
    </location>
</feature>
<evidence type="ECO:0000313" key="4">
    <source>
        <dbReference type="EMBL" id="KKU58514.1"/>
    </source>
</evidence>
<dbReference type="PANTHER" id="PTHR43584:SF8">
    <property type="entry name" value="N-ACETYLMURAMATE ALPHA-1-PHOSPHATE URIDYLYLTRANSFERASE"/>
    <property type="match status" value="1"/>
</dbReference>
<dbReference type="Proteomes" id="UP000034307">
    <property type="component" value="Unassembled WGS sequence"/>
</dbReference>
<dbReference type="InterPro" id="IPR005835">
    <property type="entry name" value="NTP_transferase_dom"/>
</dbReference>
<name>A0A0G1RMD8_9BACT</name>